<dbReference type="AlphaFoldDB" id="A0A552WUH4"/>
<evidence type="ECO:0000256" key="1">
    <source>
        <dbReference type="ARBA" id="ARBA00023015"/>
    </source>
</evidence>
<evidence type="ECO:0000256" key="3">
    <source>
        <dbReference type="ARBA" id="ARBA00023163"/>
    </source>
</evidence>
<dbReference type="GO" id="GO:0003700">
    <property type="term" value="F:DNA-binding transcription factor activity"/>
    <property type="evidence" value="ECO:0007669"/>
    <property type="project" value="TreeGrafter"/>
</dbReference>
<gene>
    <name evidence="6" type="ORF">FJ693_05135</name>
</gene>
<keyword evidence="7" id="KW-1185">Reference proteome</keyword>
<name>A0A552WUH4_9MICO</name>
<evidence type="ECO:0000313" key="7">
    <source>
        <dbReference type="Proteomes" id="UP000318693"/>
    </source>
</evidence>
<dbReference type="EMBL" id="VJXR01000009">
    <property type="protein sequence ID" value="TRW46501.1"/>
    <property type="molecule type" value="Genomic_DNA"/>
</dbReference>
<organism evidence="6 7">
    <name type="scientific">Georgenia yuyongxinii</name>
    <dbReference type="NCBI Taxonomy" id="2589797"/>
    <lineage>
        <taxon>Bacteria</taxon>
        <taxon>Bacillati</taxon>
        <taxon>Actinomycetota</taxon>
        <taxon>Actinomycetes</taxon>
        <taxon>Micrococcales</taxon>
        <taxon>Bogoriellaceae</taxon>
        <taxon>Georgenia</taxon>
    </lineage>
</organism>
<dbReference type="Gene3D" id="1.10.357.10">
    <property type="entry name" value="Tetracycline Repressor, domain 2"/>
    <property type="match status" value="1"/>
</dbReference>
<dbReference type="InterPro" id="IPR045823">
    <property type="entry name" value="TetR_C_32"/>
</dbReference>
<keyword evidence="1" id="KW-0805">Transcription regulation</keyword>
<keyword evidence="2 4" id="KW-0238">DNA-binding</keyword>
<dbReference type="InterPro" id="IPR001647">
    <property type="entry name" value="HTH_TetR"/>
</dbReference>
<comment type="caution">
    <text evidence="6">The sequence shown here is derived from an EMBL/GenBank/DDBJ whole genome shotgun (WGS) entry which is preliminary data.</text>
</comment>
<evidence type="ECO:0000313" key="6">
    <source>
        <dbReference type="EMBL" id="TRW46501.1"/>
    </source>
</evidence>
<dbReference type="InterPro" id="IPR009057">
    <property type="entry name" value="Homeodomain-like_sf"/>
</dbReference>
<keyword evidence="3" id="KW-0804">Transcription</keyword>
<evidence type="ECO:0000256" key="2">
    <source>
        <dbReference type="ARBA" id="ARBA00023125"/>
    </source>
</evidence>
<reference evidence="6 7" key="1">
    <citation type="submission" date="2019-07" db="EMBL/GenBank/DDBJ databases">
        <title>Georgenia wutianyii sp. nov. and Georgenia *** sp. nov. isolated from plateau pika (Ochotona curzoniae) in the Qinghai-Tibet plateau of China.</title>
        <authorList>
            <person name="Tian Z."/>
        </authorList>
    </citation>
    <scope>NUCLEOTIDE SEQUENCE [LARGE SCALE GENOMIC DNA]</scope>
    <source>
        <strain evidence="6 7">Z446</strain>
    </source>
</reference>
<feature type="domain" description="HTH tetR-type" evidence="5">
    <location>
        <begin position="47"/>
        <end position="106"/>
    </location>
</feature>
<dbReference type="SUPFAM" id="SSF46689">
    <property type="entry name" value="Homeodomain-like"/>
    <property type="match status" value="1"/>
</dbReference>
<dbReference type="PROSITE" id="PS50977">
    <property type="entry name" value="HTH_TETR_2"/>
    <property type="match status" value="1"/>
</dbReference>
<proteinExistence type="predicted"/>
<accession>A0A552WUH4</accession>
<dbReference type="PANTHER" id="PTHR30055:SF234">
    <property type="entry name" value="HTH-TYPE TRANSCRIPTIONAL REGULATOR BETI"/>
    <property type="match status" value="1"/>
</dbReference>
<dbReference type="InterPro" id="IPR050109">
    <property type="entry name" value="HTH-type_TetR-like_transc_reg"/>
</dbReference>
<feature type="DNA-binding region" description="H-T-H motif" evidence="4">
    <location>
        <begin position="69"/>
        <end position="88"/>
    </location>
</feature>
<protein>
    <submittedName>
        <fullName evidence="6">TetR family transcriptional regulator</fullName>
    </submittedName>
</protein>
<dbReference type="Pfam" id="PF19344">
    <property type="entry name" value="TetR_C_32"/>
    <property type="match status" value="1"/>
</dbReference>
<dbReference type="GO" id="GO:0000976">
    <property type="term" value="F:transcription cis-regulatory region binding"/>
    <property type="evidence" value="ECO:0007669"/>
    <property type="project" value="TreeGrafter"/>
</dbReference>
<dbReference type="PANTHER" id="PTHR30055">
    <property type="entry name" value="HTH-TYPE TRANSCRIPTIONAL REGULATOR RUTR"/>
    <property type="match status" value="1"/>
</dbReference>
<dbReference type="Pfam" id="PF00440">
    <property type="entry name" value="TetR_N"/>
    <property type="match status" value="1"/>
</dbReference>
<evidence type="ECO:0000256" key="4">
    <source>
        <dbReference type="PROSITE-ProRule" id="PRU00335"/>
    </source>
</evidence>
<dbReference type="SUPFAM" id="SSF48498">
    <property type="entry name" value="Tetracyclin repressor-like, C-terminal domain"/>
    <property type="match status" value="1"/>
</dbReference>
<dbReference type="InterPro" id="IPR036271">
    <property type="entry name" value="Tet_transcr_reg_TetR-rel_C_sf"/>
</dbReference>
<sequence length="262" mass="27899">MGLWSWTTGAIPTVPDTVGIVIPITGDGAPGGEAADGRATRWAGHRSSRRAELVHAARRAVHHRGPDVSMEEIATEIGTSKSILYRYFTDKAGLQTAVGQAVLDRMREALAEAAAHVGGPRERISAMVTVYLEMVASSPHVYAFVTRPEAPTQAGDLRGFVAEVNDLVADSLLPALRGTDPPGPDVDDETLAVASLWASGVVGLVRSAAERWITEQILGPAGRAGTDAALARMTRQELTAHLSDWLWDGAVGVTRRARRRSP</sequence>
<dbReference type="Proteomes" id="UP000318693">
    <property type="component" value="Unassembled WGS sequence"/>
</dbReference>
<evidence type="ECO:0000259" key="5">
    <source>
        <dbReference type="PROSITE" id="PS50977"/>
    </source>
</evidence>